<dbReference type="EMBL" id="BAAANN010000024">
    <property type="protein sequence ID" value="GAA1973696.1"/>
    <property type="molecule type" value="Genomic_DNA"/>
</dbReference>
<comment type="caution">
    <text evidence="2">The sequence shown here is derived from an EMBL/GenBank/DDBJ whole genome shotgun (WGS) entry which is preliminary data.</text>
</comment>
<dbReference type="PANTHER" id="PTHR43767">
    <property type="entry name" value="LONG-CHAIN-FATTY-ACID--COA LIGASE"/>
    <property type="match status" value="1"/>
</dbReference>
<name>A0ABN2RRV3_9PSEU</name>
<feature type="domain" description="AMP-dependent synthetase/ligase" evidence="1">
    <location>
        <begin position="43"/>
        <end position="393"/>
    </location>
</feature>
<dbReference type="InterPro" id="IPR020845">
    <property type="entry name" value="AMP-binding_CS"/>
</dbReference>
<dbReference type="PANTHER" id="PTHR43767:SF1">
    <property type="entry name" value="NONRIBOSOMAL PEPTIDE SYNTHASE PES1 (EUROFUNG)-RELATED"/>
    <property type="match status" value="1"/>
</dbReference>
<proteinExistence type="predicted"/>
<evidence type="ECO:0000313" key="2">
    <source>
        <dbReference type="EMBL" id="GAA1973696.1"/>
    </source>
</evidence>
<dbReference type="Proteomes" id="UP001501116">
    <property type="component" value="Unassembled WGS sequence"/>
</dbReference>
<dbReference type="Pfam" id="PF00501">
    <property type="entry name" value="AMP-binding"/>
    <property type="match status" value="1"/>
</dbReference>
<dbReference type="SUPFAM" id="SSF56801">
    <property type="entry name" value="Acetyl-CoA synthetase-like"/>
    <property type="match status" value="1"/>
</dbReference>
<reference evidence="2 3" key="1">
    <citation type="journal article" date="2019" name="Int. J. Syst. Evol. Microbiol.">
        <title>The Global Catalogue of Microorganisms (GCM) 10K type strain sequencing project: providing services to taxonomists for standard genome sequencing and annotation.</title>
        <authorList>
            <consortium name="The Broad Institute Genomics Platform"/>
            <consortium name="The Broad Institute Genome Sequencing Center for Infectious Disease"/>
            <person name="Wu L."/>
            <person name="Ma J."/>
        </authorList>
    </citation>
    <scope>NUCLEOTIDE SEQUENCE [LARGE SCALE GENOMIC DNA]</scope>
    <source>
        <strain evidence="2 3">JCM 14545</strain>
    </source>
</reference>
<accession>A0ABN2RRV3</accession>
<dbReference type="InterPro" id="IPR000873">
    <property type="entry name" value="AMP-dep_synth/lig_dom"/>
</dbReference>
<sequence length="530" mass="57361">MKPYDMGVLFDDCADHGVPTTVLLDRPFDIAPGAGLTYDMPALAGLVREASGWLAAAGAGPGDRVAIVKRNHWDYDLLACAAIRLGAVPAQLSAHLAAEALQELVKRLDSALLVTDAALLRRCRDEGVDLPSLASRVLSLDSAEEGALTLADVRGTTPPAPRRPVRDEPLVINHTSGTTGVPKLVVHSTGTIIGKLAGLEANRLPVVGVRRDDTLVNASSYAHGRTFCWTASVCCLAPRRIVVLTGADPATADPVLRSAPPTVVEALPATFVRFTPLLSRLDNPFRDVRLYISTYDAVHPPVVRGYLAASAVRRPLWMQGWGQTETGPITFRFLTRGSVASRGDRHPTTRNLGRPVPVRTRLKVVDPETFRPVARGEAGLVLVRTPARCLGYLGEERRWAAKQDGKWWNTGDLARRGRDGSVVLLDREVDSVPELSCLETEDLLEDRLPGVLECIVLGTTDGPPLPVLVTESPLPQHEWVTATSDLPRLREPVVVRWEDVPRTGTGKVRRLALLRALTGQSAPTGTGRWT</sequence>
<keyword evidence="3" id="KW-1185">Reference proteome</keyword>
<dbReference type="PROSITE" id="PS00455">
    <property type="entry name" value="AMP_BINDING"/>
    <property type="match status" value="1"/>
</dbReference>
<dbReference type="InterPro" id="IPR042099">
    <property type="entry name" value="ANL_N_sf"/>
</dbReference>
<protein>
    <submittedName>
        <fullName evidence="2">AMP-binding protein</fullName>
    </submittedName>
</protein>
<evidence type="ECO:0000259" key="1">
    <source>
        <dbReference type="Pfam" id="PF00501"/>
    </source>
</evidence>
<gene>
    <name evidence="2" type="ORF">GCM10009754_55820</name>
</gene>
<dbReference type="InterPro" id="IPR050237">
    <property type="entry name" value="ATP-dep_AMP-bd_enzyme"/>
</dbReference>
<organism evidence="2 3">
    <name type="scientific">Amycolatopsis minnesotensis</name>
    <dbReference type="NCBI Taxonomy" id="337894"/>
    <lineage>
        <taxon>Bacteria</taxon>
        <taxon>Bacillati</taxon>
        <taxon>Actinomycetota</taxon>
        <taxon>Actinomycetes</taxon>
        <taxon>Pseudonocardiales</taxon>
        <taxon>Pseudonocardiaceae</taxon>
        <taxon>Amycolatopsis</taxon>
    </lineage>
</organism>
<evidence type="ECO:0000313" key="3">
    <source>
        <dbReference type="Proteomes" id="UP001501116"/>
    </source>
</evidence>
<dbReference type="Gene3D" id="3.40.50.12780">
    <property type="entry name" value="N-terminal domain of ligase-like"/>
    <property type="match status" value="1"/>
</dbReference>